<dbReference type="InterPro" id="IPR024038">
    <property type="entry name" value="MYXO-CTERM"/>
</dbReference>
<dbReference type="SMART" id="SM00020">
    <property type="entry name" value="Tryp_SPc"/>
    <property type="match status" value="1"/>
</dbReference>
<dbReference type="NCBIfam" id="TIGR03901">
    <property type="entry name" value="MYXO-CTERM"/>
    <property type="match status" value="1"/>
</dbReference>
<dbReference type="Proteomes" id="UP000199400">
    <property type="component" value="Unassembled WGS sequence"/>
</dbReference>
<dbReference type="Pfam" id="PF17957">
    <property type="entry name" value="Big_7"/>
    <property type="match status" value="1"/>
</dbReference>
<name>A0A1I2EH83_9BACT</name>
<dbReference type="AlphaFoldDB" id="A0A1I2EH83"/>
<feature type="domain" description="Peptidase S1" evidence="4">
    <location>
        <begin position="38"/>
        <end position="238"/>
    </location>
</feature>
<accession>A0A1I2EH83</accession>
<protein>
    <submittedName>
        <fullName evidence="5">Myxococcales GC_trans_RRR domain-containing protein/MYXO-CTERM domain-containing protein</fullName>
    </submittedName>
</protein>
<dbReference type="PRINTS" id="PR00722">
    <property type="entry name" value="CHYMOTRYPSIN"/>
</dbReference>
<dbReference type="GO" id="GO:0006508">
    <property type="term" value="P:proteolysis"/>
    <property type="evidence" value="ECO:0007669"/>
    <property type="project" value="InterPro"/>
</dbReference>
<dbReference type="Gene3D" id="2.40.10.10">
    <property type="entry name" value="Trypsin-like serine proteases"/>
    <property type="match status" value="1"/>
</dbReference>
<dbReference type="InterPro" id="IPR001254">
    <property type="entry name" value="Trypsin_dom"/>
</dbReference>
<feature type="compositionally biased region" description="Polar residues" evidence="2">
    <location>
        <begin position="430"/>
        <end position="441"/>
    </location>
</feature>
<evidence type="ECO:0000256" key="3">
    <source>
        <dbReference type="SAM" id="SignalP"/>
    </source>
</evidence>
<dbReference type="Gene3D" id="2.60.40.10">
    <property type="entry name" value="Immunoglobulins"/>
    <property type="match status" value="1"/>
</dbReference>
<keyword evidence="1" id="KW-1015">Disulfide bond</keyword>
<organism evidence="5 6">
    <name type="scientific">Nannocystis exedens</name>
    <dbReference type="NCBI Taxonomy" id="54"/>
    <lineage>
        <taxon>Bacteria</taxon>
        <taxon>Pseudomonadati</taxon>
        <taxon>Myxococcota</taxon>
        <taxon>Polyangia</taxon>
        <taxon>Nannocystales</taxon>
        <taxon>Nannocystaceae</taxon>
        <taxon>Nannocystis</taxon>
    </lineage>
</organism>
<keyword evidence="3" id="KW-0732">Signal</keyword>
<feature type="chain" id="PRO_5011554944" evidence="3">
    <location>
        <begin position="23"/>
        <end position="498"/>
    </location>
</feature>
<feature type="compositionally biased region" description="Pro residues" evidence="2">
    <location>
        <begin position="399"/>
        <end position="410"/>
    </location>
</feature>
<feature type="region of interest" description="Disordered" evidence="2">
    <location>
        <begin position="394"/>
        <end position="481"/>
    </location>
</feature>
<evidence type="ECO:0000256" key="2">
    <source>
        <dbReference type="SAM" id="MobiDB-lite"/>
    </source>
</evidence>
<dbReference type="PANTHER" id="PTHR24253">
    <property type="entry name" value="TRANSMEMBRANE PROTEASE SERINE"/>
    <property type="match status" value="1"/>
</dbReference>
<dbReference type="InterPro" id="IPR001314">
    <property type="entry name" value="Peptidase_S1A"/>
</dbReference>
<proteinExistence type="predicted"/>
<dbReference type="RefSeq" id="WP_096332427.1">
    <property type="nucleotide sequence ID" value="NZ_FOMX01000022.1"/>
</dbReference>
<reference evidence="6" key="1">
    <citation type="submission" date="2016-10" db="EMBL/GenBank/DDBJ databases">
        <authorList>
            <person name="Varghese N."/>
            <person name="Submissions S."/>
        </authorList>
    </citation>
    <scope>NUCLEOTIDE SEQUENCE [LARGE SCALE GENOMIC DNA]</scope>
    <source>
        <strain evidence="6">ATCC 25963</strain>
    </source>
</reference>
<dbReference type="STRING" id="54.SAMN02745121_06100"/>
<keyword evidence="6" id="KW-1185">Reference proteome</keyword>
<dbReference type="PANTHER" id="PTHR24253:SF153">
    <property type="entry name" value="SERINE PROTEASE HEPSIN"/>
    <property type="match status" value="1"/>
</dbReference>
<dbReference type="InterPro" id="IPR009003">
    <property type="entry name" value="Peptidase_S1_PA"/>
</dbReference>
<dbReference type="SUPFAM" id="SSF50494">
    <property type="entry name" value="Trypsin-like serine proteases"/>
    <property type="match status" value="1"/>
</dbReference>
<dbReference type="OrthoDB" id="1496095at2"/>
<evidence type="ECO:0000313" key="6">
    <source>
        <dbReference type="Proteomes" id="UP000199400"/>
    </source>
</evidence>
<dbReference type="EMBL" id="FOMX01000022">
    <property type="protein sequence ID" value="SFE91997.1"/>
    <property type="molecule type" value="Genomic_DNA"/>
</dbReference>
<feature type="compositionally biased region" description="Acidic residues" evidence="2">
    <location>
        <begin position="412"/>
        <end position="426"/>
    </location>
</feature>
<feature type="signal peptide" evidence="3">
    <location>
        <begin position="1"/>
        <end position="22"/>
    </location>
</feature>
<dbReference type="InterPro" id="IPR043504">
    <property type="entry name" value="Peptidase_S1_PA_chymotrypsin"/>
</dbReference>
<gene>
    <name evidence="5" type="ORF">SAMN02745121_06100</name>
</gene>
<dbReference type="PROSITE" id="PS00135">
    <property type="entry name" value="TRYPSIN_SER"/>
    <property type="match status" value="1"/>
</dbReference>
<dbReference type="PROSITE" id="PS50240">
    <property type="entry name" value="TRYPSIN_DOM"/>
    <property type="match status" value="1"/>
</dbReference>
<dbReference type="GO" id="GO:0004252">
    <property type="term" value="F:serine-type endopeptidase activity"/>
    <property type="evidence" value="ECO:0007669"/>
    <property type="project" value="InterPro"/>
</dbReference>
<evidence type="ECO:0000313" key="5">
    <source>
        <dbReference type="EMBL" id="SFE91997.1"/>
    </source>
</evidence>
<evidence type="ECO:0000259" key="4">
    <source>
        <dbReference type="PROSITE" id="PS50240"/>
    </source>
</evidence>
<dbReference type="InterPro" id="IPR033116">
    <property type="entry name" value="TRYPSIN_SER"/>
</dbReference>
<dbReference type="Pfam" id="PF00089">
    <property type="entry name" value="Trypsin"/>
    <property type="match status" value="1"/>
</dbReference>
<dbReference type="InterPro" id="IPR013783">
    <property type="entry name" value="Ig-like_fold"/>
</dbReference>
<sequence length="498" mass="50294">MRPPAYISAAFVALSFATPAAADEPPDVLGFPVEPTEIYGGVDTVTCGWPTTVSMLGQCTGTLVHPEVVIFAAHCGSGYNAVILGESINGPKRQVPTEFCQTFPGGGPGNGQDFAFCKLSQPQLDIPIVPILMGCETDILKPGQQVTIVGFGNADTGPYGVKREVVTTINSITGNGEVDIGGNGKDSCQGDSGGPVFVQLADGSWRVFGITSYGGACGTGGMYSQMHRGIEWFEQQSGIDLTPCHNVDGTWNPTPACKGFPLDPGAGNGDWGTGCGGGPVGGQSVTCGSAACDEAADKEGPTVSVLSPADETVLMSPDMAENVSTAISVGATDNAGGCGVKEVRLLINGNDVGGVDVAEPYEFANVSFPTGCWEVGAKAIDWVGNEGMAEPITLCINQEPPPPPPPPPPDTTDGDSESSGDSDSGESTDGAPTTGSDPTQGNGSGSGPITTAGPATAGDTSGLGESDGCACAAEGSDAPRGGALMLLGLALLGRRRRR</sequence>
<evidence type="ECO:0000256" key="1">
    <source>
        <dbReference type="ARBA" id="ARBA00023157"/>
    </source>
</evidence>